<protein>
    <submittedName>
        <fullName evidence="1">Uncharacterized protein</fullName>
    </submittedName>
</protein>
<evidence type="ECO:0000313" key="1">
    <source>
        <dbReference type="EMBL" id="RKP22309.1"/>
    </source>
</evidence>
<dbReference type="EMBL" id="KZ992273">
    <property type="protein sequence ID" value="RKP22309.1"/>
    <property type="molecule type" value="Genomic_DNA"/>
</dbReference>
<dbReference type="OrthoDB" id="3361333at2759"/>
<sequence>MELGIALDAELREVKSDGNKAAKEKRALAIKQCKALVKLFFSQRSVGNTMSRLLELLLETNDRQLTMRALEEVRLVACACTVALHAHHRCSADGMQEFPPAKEARHGLKQAIVRLRELGLVTTRTVIEPQANAAAGDVLICIEFTEEDATAAA</sequence>
<gene>
    <name evidence="1" type="ORF">SYNPS1DRAFT_32112</name>
</gene>
<accession>A0A4V1J0P8</accession>
<dbReference type="Proteomes" id="UP000278143">
    <property type="component" value="Unassembled WGS sequence"/>
</dbReference>
<name>A0A4V1J0P8_9FUNG</name>
<proteinExistence type="predicted"/>
<keyword evidence="2" id="KW-1185">Reference proteome</keyword>
<evidence type="ECO:0000313" key="2">
    <source>
        <dbReference type="Proteomes" id="UP000278143"/>
    </source>
</evidence>
<organism evidence="1 2">
    <name type="scientific">Syncephalis pseudoplumigaleata</name>
    <dbReference type="NCBI Taxonomy" id="1712513"/>
    <lineage>
        <taxon>Eukaryota</taxon>
        <taxon>Fungi</taxon>
        <taxon>Fungi incertae sedis</taxon>
        <taxon>Zoopagomycota</taxon>
        <taxon>Zoopagomycotina</taxon>
        <taxon>Zoopagomycetes</taxon>
        <taxon>Zoopagales</taxon>
        <taxon>Piptocephalidaceae</taxon>
        <taxon>Syncephalis</taxon>
    </lineage>
</organism>
<dbReference type="AlphaFoldDB" id="A0A4V1J0P8"/>
<reference evidence="2" key="1">
    <citation type="journal article" date="2018" name="Nat. Microbiol.">
        <title>Leveraging single-cell genomics to expand the fungal tree of life.</title>
        <authorList>
            <person name="Ahrendt S.R."/>
            <person name="Quandt C.A."/>
            <person name="Ciobanu D."/>
            <person name="Clum A."/>
            <person name="Salamov A."/>
            <person name="Andreopoulos B."/>
            <person name="Cheng J.F."/>
            <person name="Woyke T."/>
            <person name="Pelin A."/>
            <person name="Henrissat B."/>
            <person name="Reynolds N.K."/>
            <person name="Benny G.L."/>
            <person name="Smith M.E."/>
            <person name="James T.Y."/>
            <person name="Grigoriev I.V."/>
        </authorList>
    </citation>
    <scope>NUCLEOTIDE SEQUENCE [LARGE SCALE GENOMIC DNA]</scope>
    <source>
        <strain evidence="2">Benny S71-1</strain>
    </source>
</reference>